<dbReference type="Proteomes" id="UP001138768">
    <property type="component" value="Unassembled WGS sequence"/>
</dbReference>
<dbReference type="PANTHER" id="PTHR30050">
    <property type="entry name" value="CHROMOSOMAL REPLICATION INITIATOR PROTEIN DNAA"/>
    <property type="match status" value="1"/>
</dbReference>
<organism evidence="2 3">
    <name type="scientific">Lamprobacter modestohalophilus</name>
    <dbReference type="NCBI Taxonomy" id="1064514"/>
    <lineage>
        <taxon>Bacteria</taxon>
        <taxon>Pseudomonadati</taxon>
        <taxon>Pseudomonadota</taxon>
        <taxon>Gammaproteobacteria</taxon>
        <taxon>Chromatiales</taxon>
        <taxon>Chromatiaceae</taxon>
        <taxon>Lamprobacter</taxon>
    </lineage>
</organism>
<keyword evidence="3" id="KW-1185">Reference proteome</keyword>
<sequence>MSAEDLAERGRQEVRSLLATRRQALERQWQRHLAASGIPERFRGKGFADYQADSAEQVLARSICQDFACALSAGQRPGETLLLLGGPGTGKTHLACAILATLVRAGQRGWYVSLPSALRSLRDARSSRSQGSETEAFAQLSAPDLLVLDDVVDAQDETRSGLLFEVLDARYAQQRATILIGDLPASRLEQTLGPRIIERLHEAGTRQVSLNWPSHRRRAG</sequence>
<dbReference type="Pfam" id="PF01695">
    <property type="entry name" value="IstB_IS21"/>
    <property type="match status" value="1"/>
</dbReference>
<evidence type="ECO:0000259" key="1">
    <source>
        <dbReference type="SMART" id="SM00382"/>
    </source>
</evidence>
<dbReference type="PANTHER" id="PTHR30050:SF4">
    <property type="entry name" value="ATP-BINDING PROTEIN RV3427C IN INSERTION SEQUENCE-RELATED"/>
    <property type="match status" value="1"/>
</dbReference>
<accession>A0A9X1B592</accession>
<gene>
    <name evidence="2" type="ORF">CKO42_17650</name>
</gene>
<reference evidence="2 3" key="1">
    <citation type="journal article" date="2020" name="Microorganisms">
        <title>Osmotic Adaptation and Compatible Solute Biosynthesis of Phototrophic Bacteria as Revealed from Genome Analyses.</title>
        <authorList>
            <person name="Imhoff J.F."/>
            <person name="Rahn T."/>
            <person name="Kunzel S."/>
            <person name="Keller A."/>
            <person name="Neulinger S.C."/>
        </authorList>
    </citation>
    <scope>NUCLEOTIDE SEQUENCE [LARGE SCALE GENOMIC DNA]</scope>
    <source>
        <strain evidence="2 3">DSM 25653</strain>
    </source>
</reference>
<dbReference type="Gene3D" id="3.40.50.300">
    <property type="entry name" value="P-loop containing nucleotide triphosphate hydrolases"/>
    <property type="match status" value="1"/>
</dbReference>
<comment type="caution">
    <text evidence="2">The sequence shown here is derived from an EMBL/GenBank/DDBJ whole genome shotgun (WGS) entry which is preliminary data.</text>
</comment>
<feature type="domain" description="AAA+ ATPase" evidence="1">
    <location>
        <begin position="77"/>
        <end position="198"/>
    </location>
</feature>
<proteinExistence type="predicted"/>
<dbReference type="SUPFAM" id="SSF52540">
    <property type="entry name" value="P-loop containing nucleoside triphosphate hydrolases"/>
    <property type="match status" value="1"/>
</dbReference>
<evidence type="ECO:0000313" key="3">
    <source>
        <dbReference type="Proteomes" id="UP001138768"/>
    </source>
</evidence>
<dbReference type="EMBL" id="NRRY01000035">
    <property type="protein sequence ID" value="MBK1620233.1"/>
    <property type="molecule type" value="Genomic_DNA"/>
</dbReference>
<dbReference type="InterPro" id="IPR002611">
    <property type="entry name" value="IstB_ATP-bd"/>
</dbReference>
<dbReference type="GO" id="GO:0005524">
    <property type="term" value="F:ATP binding"/>
    <property type="evidence" value="ECO:0007669"/>
    <property type="project" value="UniProtKB-KW"/>
</dbReference>
<dbReference type="InterPro" id="IPR027417">
    <property type="entry name" value="P-loop_NTPase"/>
</dbReference>
<dbReference type="InterPro" id="IPR003593">
    <property type="entry name" value="AAA+_ATPase"/>
</dbReference>
<dbReference type="AlphaFoldDB" id="A0A9X1B592"/>
<keyword evidence="2" id="KW-0547">Nucleotide-binding</keyword>
<keyword evidence="2" id="KW-0067">ATP-binding</keyword>
<dbReference type="SMART" id="SM00382">
    <property type="entry name" value="AAA"/>
    <property type="match status" value="1"/>
</dbReference>
<dbReference type="GO" id="GO:0006260">
    <property type="term" value="P:DNA replication"/>
    <property type="evidence" value="ECO:0007669"/>
    <property type="project" value="TreeGrafter"/>
</dbReference>
<evidence type="ECO:0000313" key="2">
    <source>
        <dbReference type="EMBL" id="MBK1620233.1"/>
    </source>
</evidence>
<name>A0A9X1B592_9GAMM</name>
<protein>
    <submittedName>
        <fullName evidence="2">ATP-binding protein</fullName>
    </submittedName>
</protein>